<dbReference type="GeneTree" id="ENSGT00950000183124"/>
<keyword evidence="7" id="KW-1185">Reference proteome</keyword>
<dbReference type="PROSITE" id="PS00520">
    <property type="entry name" value="INTERLEUKIN_10"/>
    <property type="match status" value="1"/>
</dbReference>
<dbReference type="PANTHER" id="PTHR48482">
    <property type="entry name" value="INTERLEUKIN-19-RELATED"/>
    <property type="match status" value="1"/>
</dbReference>
<evidence type="ECO:0000256" key="4">
    <source>
        <dbReference type="ARBA" id="ARBA00022525"/>
    </source>
</evidence>
<accession>A0A8C9QX81</accession>
<comment type="similarity">
    <text evidence="2">Belongs to the IL-10 family.</text>
</comment>
<evidence type="ECO:0000256" key="3">
    <source>
        <dbReference type="ARBA" id="ARBA00022514"/>
    </source>
</evidence>
<evidence type="ECO:0000256" key="1">
    <source>
        <dbReference type="ARBA" id="ARBA00004613"/>
    </source>
</evidence>
<dbReference type="InterPro" id="IPR020443">
    <property type="entry name" value="IL-10/19/20/24/26"/>
</dbReference>
<reference evidence="6" key="2">
    <citation type="submission" date="2025-08" db="UniProtKB">
        <authorList>
            <consortium name="Ensembl"/>
        </authorList>
    </citation>
    <scope>IDENTIFICATION</scope>
</reference>
<evidence type="ECO:0000313" key="7">
    <source>
        <dbReference type="Proteomes" id="UP000694397"/>
    </source>
</evidence>
<sequence>DFICISFYLNFYNVSGKRLRLGNCAITVHVHELRHNFNEMRQNVVSECTKIGVRFLTKQTMKDIQLSESCCFLKHLLRFYVERVFSSYTTTASQHRKSTSNLANSFLSIKRDLRQCVSIATLLPANITEHMDAVVKAVSELDFLLDWMESFAL</sequence>
<dbReference type="Proteomes" id="UP000694397">
    <property type="component" value="Chromosome 2"/>
</dbReference>
<protein>
    <submittedName>
        <fullName evidence="6">Interleukin 19 like</fullName>
    </submittedName>
</protein>
<dbReference type="OrthoDB" id="9938154at2759"/>
<evidence type="ECO:0000256" key="2">
    <source>
        <dbReference type="ARBA" id="ARBA00008813"/>
    </source>
</evidence>
<reference evidence="6" key="3">
    <citation type="submission" date="2025-09" db="UniProtKB">
        <authorList>
            <consortium name="Ensembl"/>
        </authorList>
    </citation>
    <scope>IDENTIFICATION</scope>
</reference>
<dbReference type="PANTHER" id="PTHR48482:SF3">
    <property type="entry name" value="INTERLEUKIN-19"/>
    <property type="match status" value="1"/>
</dbReference>
<name>A0A8C9QX81_SCLFO</name>
<keyword evidence="4" id="KW-0964">Secreted</keyword>
<dbReference type="Gene3D" id="1.20.1250.10">
    <property type="match status" value="1"/>
</dbReference>
<evidence type="ECO:0000313" key="6">
    <source>
        <dbReference type="Ensembl" id="ENSSFOP00015000627.1"/>
    </source>
</evidence>
<dbReference type="SUPFAM" id="SSF47266">
    <property type="entry name" value="4-helical cytokines"/>
    <property type="match status" value="1"/>
</dbReference>
<comment type="subcellular location">
    <subcellularLocation>
        <location evidence="1">Secreted</location>
    </subcellularLocation>
</comment>
<dbReference type="Ensembl" id="ENSSFOT00015000655.2">
    <property type="protein sequence ID" value="ENSSFOP00015000627.1"/>
    <property type="gene ID" value="ENSSFOG00015000472.2"/>
</dbReference>
<evidence type="ECO:0000256" key="5">
    <source>
        <dbReference type="ARBA" id="ARBA00022729"/>
    </source>
</evidence>
<dbReference type="AlphaFoldDB" id="A0A8C9QX81"/>
<keyword evidence="5" id="KW-0732">Signal</keyword>
<reference evidence="6 7" key="1">
    <citation type="submission" date="2019-04" db="EMBL/GenBank/DDBJ databases">
        <authorList>
            <consortium name="Wellcome Sanger Institute Data Sharing"/>
        </authorList>
    </citation>
    <scope>NUCLEOTIDE SEQUENCE [LARGE SCALE GENOMIC DNA]</scope>
</reference>
<dbReference type="GO" id="GO:0005125">
    <property type="term" value="F:cytokine activity"/>
    <property type="evidence" value="ECO:0007669"/>
    <property type="project" value="UniProtKB-KW"/>
</dbReference>
<keyword evidence="3" id="KW-0202">Cytokine</keyword>
<dbReference type="GO" id="GO:0005615">
    <property type="term" value="C:extracellular space"/>
    <property type="evidence" value="ECO:0007669"/>
    <property type="project" value="UniProtKB-KW"/>
</dbReference>
<proteinExistence type="inferred from homology"/>
<dbReference type="InterPro" id="IPR020423">
    <property type="entry name" value="IL-10_CS"/>
</dbReference>
<organism evidence="6 7">
    <name type="scientific">Scleropages formosus</name>
    <name type="common">Asian bonytongue</name>
    <name type="synonym">Osteoglossum formosum</name>
    <dbReference type="NCBI Taxonomy" id="113540"/>
    <lineage>
        <taxon>Eukaryota</taxon>
        <taxon>Metazoa</taxon>
        <taxon>Chordata</taxon>
        <taxon>Craniata</taxon>
        <taxon>Vertebrata</taxon>
        <taxon>Euteleostomi</taxon>
        <taxon>Actinopterygii</taxon>
        <taxon>Neopterygii</taxon>
        <taxon>Teleostei</taxon>
        <taxon>Osteoglossocephala</taxon>
        <taxon>Osteoglossomorpha</taxon>
        <taxon>Osteoglossiformes</taxon>
        <taxon>Osteoglossidae</taxon>
        <taxon>Scleropages</taxon>
    </lineage>
</organism>
<dbReference type="InterPro" id="IPR009079">
    <property type="entry name" value="4_helix_cytokine-like_core"/>
</dbReference>